<keyword evidence="4 9" id="KW-0812">Transmembrane</keyword>
<feature type="compositionally biased region" description="Basic residues" evidence="10">
    <location>
        <begin position="304"/>
        <end position="317"/>
    </location>
</feature>
<keyword evidence="3" id="KW-1003">Cell membrane</keyword>
<evidence type="ECO:0000313" key="13">
    <source>
        <dbReference type="EMBL" id="SEP66469.1"/>
    </source>
</evidence>
<dbReference type="PANTHER" id="PTHR12428:SF65">
    <property type="entry name" value="CYTOCHROME C OXIDASE ASSEMBLY PROTEIN COX18, MITOCHONDRIAL"/>
    <property type="match status" value="1"/>
</dbReference>
<keyword evidence="8" id="KW-0143">Chaperone</keyword>
<dbReference type="CDD" id="cd20070">
    <property type="entry name" value="5TM_YidC_Alb3"/>
    <property type="match status" value="1"/>
</dbReference>
<reference evidence="13 14" key="1">
    <citation type="submission" date="2016-10" db="EMBL/GenBank/DDBJ databases">
        <authorList>
            <person name="de Groot N.N."/>
        </authorList>
    </citation>
    <scope>NUCLEOTIDE SEQUENCE [LARGE SCALE GENOMIC DNA]</scope>
    <source>
        <strain evidence="13 14">DSM 15695</strain>
    </source>
</reference>
<evidence type="ECO:0000256" key="1">
    <source>
        <dbReference type="ARBA" id="ARBA00004651"/>
    </source>
</evidence>
<evidence type="ECO:0000256" key="6">
    <source>
        <dbReference type="ARBA" id="ARBA00022989"/>
    </source>
</evidence>
<evidence type="ECO:0000256" key="7">
    <source>
        <dbReference type="ARBA" id="ARBA00023136"/>
    </source>
</evidence>
<accession>A0A1H8ZPM8</accession>
<dbReference type="PROSITE" id="PS51257">
    <property type="entry name" value="PROKAR_LIPOPROTEIN"/>
    <property type="match status" value="1"/>
</dbReference>
<keyword evidence="7 11" id="KW-0472">Membrane</keyword>
<keyword evidence="14" id="KW-1185">Reference proteome</keyword>
<dbReference type="AlphaFoldDB" id="A0A1H8ZPM8"/>
<feature type="transmembrane region" description="Helical" evidence="11">
    <location>
        <begin position="217"/>
        <end position="247"/>
    </location>
</feature>
<feature type="transmembrane region" description="Helical" evidence="11">
    <location>
        <begin position="178"/>
        <end position="196"/>
    </location>
</feature>
<dbReference type="GO" id="GO:0051205">
    <property type="term" value="P:protein insertion into membrane"/>
    <property type="evidence" value="ECO:0007669"/>
    <property type="project" value="TreeGrafter"/>
</dbReference>
<dbReference type="OrthoDB" id="9780552at2"/>
<evidence type="ECO:0000256" key="2">
    <source>
        <dbReference type="ARBA" id="ARBA00022448"/>
    </source>
</evidence>
<dbReference type="InterPro" id="IPR001708">
    <property type="entry name" value="YidC/ALB3/OXA1/COX18"/>
</dbReference>
<evidence type="ECO:0000256" key="9">
    <source>
        <dbReference type="RuleBase" id="RU003945"/>
    </source>
</evidence>
<evidence type="ECO:0000256" key="4">
    <source>
        <dbReference type="ARBA" id="ARBA00022692"/>
    </source>
</evidence>
<dbReference type="PANTHER" id="PTHR12428">
    <property type="entry name" value="OXA1"/>
    <property type="match status" value="1"/>
</dbReference>
<dbReference type="NCBIfam" id="TIGR03592">
    <property type="entry name" value="yidC_oxa1_cterm"/>
    <property type="match status" value="1"/>
</dbReference>
<dbReference type="STRING" id="89093.SAMN04488558_101299"/>
<dbReference type="GO" id="GO:0032977">
    <property type="term" value="F:membrane insertase activity"/>
    <property type="evidence" value="ECO:0007669"/>
    <property type="project" value="InterPro"/>
</dbReference>
<dbReference type="GO" id="GO:0015031">
    <property type="term" value="P:protein transport"/>
    <property type="evidence" value="ECO:0007669"/>
    <property type="project" value="UniProtKB-KW"/>
</dbReference>
<dbReference type="InterPro" id="IPR028055">
    <property type="entry name" value="YidC/Oxa/ALB_C"/>
</dbReference>
<name>A0A1H8ZPM8_9LACT</name>
<evidence type="ECO:0000256" key="11">
    <source>
        <dbReference type="SAM" id="Phobius"/>
    </source>
</evidence>
<evidence type="ECO:0000313" key="14">
    <source>
        <dbReference type="Proteomes" id="UP000198833"/>
    </source>
</evidence>
<organism evidence="13 14">
    <name type="scientific">Ignavigranum ruoffiae</name>
    <dbReference type="NCBI Taxonomy" id="89093"/>
    <lineage>
        <taxon>Bacteria</taxon>
        <taxon>Bacillati</taxon>
        <taxon>Bacillota</taxon>
        <taxon>Bacilli</taxon>
        <taxon>Lactobacillales</taxon>
        <taxon>Aerococcaceae</taxon>
        <taxon>Ignavigranum</taxon>
    </lineage>
</organism>
<evidence type="ECO:0000256" key="3">
    <source>
        <dbReference type="ARBA" id="ARBA00022475"/>
    </source>
</evidence>
<keyword evidence="6 11" id="KW-1133">Transmembrane helix</keyword>
<feature type="transmembrane region" description="Helical" evidence="11">
    <location>
        <begin position="50"/>
        <end position="75"/>
    </location>
</feature>
<keyword evidence="5" id="KW-0653">Protein transport</keyword>
<feature type="domain" description="Membrane insertase YidC/Oxa/ALB C-terminal" evidence="12">
    <location>
        <begin position="60"/>
        <end position="254"/>
    </location>
</feature>
<dbReference type="EMBL" id="FOEN01000001">
    <property type="protein sequence ID" value="SEP66469.1"/>
    <property type="molecule type" value="Genomic_DNA"/>
</dbReference>
<sequence>MKFNQKKLQLFFLLSFLVLTLSGCVSYDAAGNPSGWVYEYLGHPAALFLNWLASMFGNNYGIAIIIVTILTRILMLPSSMKMTRSTIESSARMKVAQPELDEIRAELELTEDPKEKLALNSELMAVQKKYGINMLGGLSGCLPLLLQMPFISAIYAAIRTSPEIKNSVFLGLNLGERSLLLTVIVALIYGLQGWLASKTMPQSANPQAASTSKSMMLVNPIMLGWITYASAAGLGIYFLTGGLFAIVQQLYMNQVARPKITEQVEKELEKFKNMPRKPRKKVVKTVNPEDSDRLVPTKNQVRNQSKRRRNEGKQRRK</sequence>
<gene>
    <name evidence="13" type="ORF">SAMN04488558_101299</name>
</gene>
<dbReference type="RefSeq" id="WP_092570051.1">
    <property type="nucleotide sequence ID" value="NZ_CALUDV010000002.1"/>
</dbReference>
<evidence type="ECO:0000256" key="5">
    <source>
        <dbReference type="ARBA" id="ARBA00022927"/>
    </source>
</evidence>
<comment type="similarity">
    <text evidence="9">Belongs to the OXA1/ALB3/YidC family.</text>
</comment>
<dbReference type="InterPro" id="IPR047196">
    <property type="entry name" value="YidC_ALB_C"/>
</dbReference>
<evidence type="ECO:0000256" key="8">
    <source>
        <dbReference type="ARBA" id="ARBA00023186"/>
    </source>
</evidence>
<protein>
    <submittedName>
        <fullName evidence="13">YidC/Oxa1 family membrane protein insertase</fullName>
    </submittedName>
</protein>
<proteinExistence type="inferred from homology"/>
<dbReference type="GO" id="GO:0005886">
    <property type="term" value="C:plasma membrane"/>
    <property type="evidence" value="ECO:0007669"/>
    <property type="project" value="UniProtKB-SubCell"/>
</dbReference>
<dbReference type="Proteomes" id="UP000198833">
    <property type="component" value="Unassembled WGS sequence"/>
</dbReference>
<feature type="compositionally biased region" description="Basic residues" evidence="10">
    <location>
        <begin position="273"/>
        <end position="283"/>
    </location>
</feature>
<evidence type="ECO:0000256" key="10">
    <source>
        <dbReference type="SAM" id="MobiDB-lite"/>
    </source>
</evidence>
<dbReference type="Pfam" id="PF02096">
    <property type="entry name" value="60KD_IMP"/>
    <property type="match status" value="1"/>
</dbReference>
<evidence type="ECO:0000259" key="12">
    <source>
        <dbReference type="Pfam" id="PF02096"/>
    </source>
</evidence>
<feature type="region of interest" description="Disordered" evidence="10">
    <location>
        <begin position="271"/>
        <end position="317"/>
    </location>
</feature>
<keyword evidence="2" id="KW-0813">Transport</keyword>
<comment type="subcellular location">
    <subcellularLocation>
        <location evidence="1">Cell membrane</location>
        <topology evidence="1">Multi-pass membrane protein</topology>
    </subcellularLocation>
    <subcellularLocation>
        <location evidence="9">Membrane</location>
        <topology evidence="9">Multi-pass membrane protein</topology>
    </subcellularLocation>
</comment>